<sequence length="409" mass="46927">MGLSDLPVELVDSIAACLTAPGDLSAWSRTSRKFYDELEDRLYSFILLRDARAATAFSNAIAGRTSLAPLVKTLYVNGARNFGQSKSPCVEVVENGFAISRLSGLENLYLHYPAGGDQDQLIDLFEHFPNGSALPSLKQCSIFIWDQRHYKYYTNWHLDKYWKVFLHPNLQALTIHDSTFRWDISQGDGRDADLIHQLRGTSSLKRLHLYGSHMSFSLFCHLLLVPRALEELVHEAPSFDPWLDRTSSAEAMLELPVSARRSLRRLTFLHRDHPFFIRWTPFERLEYLRVYAHHILRGRLPEVAPKLADLLPPTLEVLAICDVSFYDGDRAVPDALLYLSRLLGEAPEHRVKRVELELSDHSHSVPKDVFESFEGIGVQLTADRRFSEDQFRWGGKDDWPQDPPIWLEE</sequence>
<protein>
    <recommendedName>
        <fullName evidence="3">F-box domain-containing protein</fullName>
    </recommendedName>
</protein>
<accession>A0AA38VGS8</accession>
<dbReference type="AlphaFoldDB" id="A0AA38VGS8"/>
<organism evidence="1 2">
    <name type="scientific">Pleurostoma richardsiae</name>
    <dbReference type="NCBI Taxonomy" id="41990"/>
    <lineage>
        <taxon>Eukaryota</taxon>
        <taxon>Fungi</taxon>
        <taxon>Dikarya</taxon>
        <taxon>Ascomycota</taxon>
        <taxon>Pezizomycotina</taxon>
        <taxon>Sordariomycetes</taxon>
        <taxon>Sordariomycetidae</taxon>
        <taxon>Calosphaeriales</taxon>
        <taxon>Pleurostomataceae</taxon>
        <taxon>Pleurostoma</taxon>
    </lineage>
</organism>
<reference evidence="1" key="1">
    <citation type="submission" date="2022-07" db="EMBL/GenBank/DDBJ databases">
        <title>Fungi with potential for degradation of polypropylene.</title>
        <authorList>
            <person name="Gostincar C."/>
        </authorList>
    </citation>
    <scope>NUCLEOTIDE SEQUENCE</scope>
    <source>
        <strain evidence="1">EXF-13308</strain>
    </source>
</reference>
<name>A0AA38VGS8_9PEZI</name>
<evidence type="ECO:0000313" key="2">
    <source>
        <dbReference type="Proteomes" id="UP001174694"/>
    </source>
</evidence>
<gene>
    <name evidence="1" type="ORF">NKR23_g7344</name>
</gene>
<dbReference type="EMBL" id="JANBVO010000023">
    <property type="protein sequence ID" value="KAJ9142105.1"/>
    <property type="molecule type" value="Genomic_DNA"/>
</dbReference>
<comment type="caution">
    <text evidence="1">The sequence shown here is derived from an EMBL/GenBank/DDBJ whole genome shotgun (WGS) entry which is preliminary data.</text>
</comment>
<dbReference type="Proteomes" id="UP001174694">
    <property type="component" value="Unassembled WGS sequence"/>
</dbReference>
<keyword evidence="2" id="KW-1185">Reference proteome</keyword>
<proteinExistence type="predicted"/>
<evidence type="ECO:0008006" key="3">
    <source>
        <dbReference type="Google" id="ProtNLM"/>
    </source>
</evidence>
<evidence type="ECO:0000313" key="1">
    <source>
        <dbReference type="EMBL" id="KAJ9142105.1"/>
    </source>
</evidence>